<keyword evidence="5" id="KW-1185">Reference proteome</keyword>
<feature type="compositionally biased region" description="Polar residues" evidence="3">
    <location>
        <begin position="1"/>
        <end position="23"/>
    </location>
</feature>
<feature type="region of interest" description="Disordered" evidence="3">
    <location>
        <begin position="377"/>
        <end position="458"/>
    </location>
</feature>
<feature type="region of interest" description="Disordered" evidence="3">
    <location>
        <begin position="1"/>
        <end position="24"/>
    </location>
</feature>
<gene>
    <name evidence="4" type="ORF">WICANDRAFT_62445</name>
</gene>
<feature type="region of interest" description="Disordered" evidence="3">
    <location>
        <begin position="690"/>
        <end position="734"/>
    </location>
</feature>
<dbReference type="EMBL" id="KV454210">
    <property type="protein sequence ID" value="ODQ59861.1"/>
    <property type="molecule type" value="Genomic_DNA"/>
</dbReference>
<protein>
    <recommendedName>
        <fullName evidence="6">Eisosome protein 1</fullName>
    </recommendedName>
</protein>
<dbReference type="AlphaFoldDB" id="A0A1E3P2Z3"/>
<proteinExistence type="inferred from homology"/>
<dbReference type="OrthoDB" id="4070583at2759"/>
<sequence length="753" mass="83850">MSLANSQISNKSKHSSVYQTNGKPLSPEALYKAKLKYGIYNNPTTQSIGVPSSSAASDTAALLANSTDLSIEPYKRQLAADAQTAALFARKDTAPQKWSKDYIDHDAASAAISAKSLKTQIIKKPSDNSSNAAAASVLSKDSKSLASSNLASLYEFDAVRNGTKNSHASLNIEKLSKASKERADTLINSRINPTRDSSRLGLASKETNNDHLEKFAAVGALASQNFKPPQDPNLEAKAIYKNSLVDPKVLAKARLNADRTLTGIDKHLGEQDLFLNPEFNKIAIQIAQSHSTKRIASSDKINLGGGLFMTQEELDSIASKIVNPVLEDISAKAKKQREKDLEIQKKKEEQIKLHRQVKLQQQAKKLEEKRLKEEAKLNRRKEMEQEKEKQKQAKLELEKAKKEELSKHQDILTAKQKEEERLKKELLAKKQAEEERIQDESTKAEKQRSKELQDAKEERDLKLAPILDQLKIETDKLAVLNEEKQAIQDITDSQVKNTENARNLLIASQTELTNAENQLELIKQDIAKSNDESETLIKESELKKQEAEVALKKSNEIEAEALLKQAEIDKEKAIVENERLKLELELENYKIEILEQEKKIAEILPPTKKEEVKSKDVKPETATKGATATESSPKETSELPTTIVTGTGTVDISKNFQSQDPSTKTIVDASGAITPASKQHQHVKSLVDEVVPKDSQKDVKDEDDHELKKTFTGFSQGSGVEKENLESTPEDVVVDDADLSKEDKHKSFFKEEF</sequence>
<dbReference type="Pfam" id="PF12757">
    <property type="entry name" value="Eisosome1"/>
    <property type="match status" value="1"/>
</dbReference>
<keyword evidence="2" id="KW-0175">Coiled coil</keyword>
<feature type="compositionally biased region" description="Basic and acidic residues" evidence="3">
    <location>
        <begin position="690"/>
        <end position="709"/>
    </location>
</feature>
<accession>A0A1E3P2Z3</accession>
<dbReference type="GeneID" id="30200614"/>
<evidence type="ECO:0000313" key="5">
    <source>
        <dbReference type="Proteomes" id="UP000094112"/>
    </source>
</evidence>
<dbReference type="RefSeq" id="XP_019039068.1">
    <property type="nucleotide sequence ID" value="XM_019183368.1"/>
</dbReference>
<feature type="region of interest" description="Disordered" evidence="3">
    <location>
        <begin position="605"/>
        <end position="644"/>
    </location>
</feature>
<evidence type="ECO:0000256" key="2">
    <source>
        <dbReference type="SAM" id="Coils"/>
    </source>
</evidence>
<feature type="coiled-coil region" evidence="2">
    <location>
        <begin position="498"/>
        <end position="599"/>
    </location>
</feature>
<comment type="similarity">
    <text evidence="1">Belongs to the EIS1 family.</text>
</comment>
<evidence type="ECO:0008006" key="6">
    <source>
        <dbReference type="Google" id="ProtNLM"/>
    </source>
</evidence>
<dbReference type="PANTHER" id="PTHR28298:SF1">
    <property type="entry name" value="EISOSOME PROTEIN 1"/>
    <property type="match status" value="1"/>
</dbReference>
<evidence type="ECO:0000313" key="4">
    <source>
        <dbReference type="EMBL" id="ODQ59861.1"/>
    </source>
</evidence>
<dbReference type="GO" id="GO:0070941">
    <property type="term" value="P:eisosome assembly"/>
    <property type="evidence" value="ECO:0007669"/>
    <property type="project" value="TreeGrafter"/>
</dbReference>
<dbReference type="InterPro" id="IPR024527">
    <property type="entry name" value="Eisosome1"/>
</dbReference>
<evidence type="ECO:0000256" key="3">
    <source>
        <dbReference type="SAM" id="MobiDB-lite"/>
    </source>
</evidence>
<name>A0A1E3P2Z3_WICAA</name>
<feature type="compositionally biased region" description="Basic and acidic residues" evidence="3">
    <location>
        <begin position="605"/>
        <end position="621"/>
    </location>
</feature>
<dbReference type="STRING" id="683960.A0A1E3P2Z3"/>
<evidence type="ECO:0000256" key="1">
    <source>
        <dbReference type="ARBA" id="ARBA00008528"/>
    </source>
</evidence>
<dbReference type="PANTHER" id="PTHR28298">
    <property type="entry name" value="EISOSOME PROTEIN 1"/>
    <property type="match status" value="1"/>
</dbReference>
<reference evidence="4 5" key="1">
    <citation type="journal article" date="2016" name="Proc. Natl. Acad. Sci. U.S.A.">
        <title>Comparative genomics of biotechnologically important yeasts.</title>
        <authorList>
            <person name="Riley R."/>
            <person name="Haridas S."/>
            <person name="Wolfe K.H."/>
            <person name="Lopes M.R."/>
            <person name="Hittinger C.T."/>
            <person name="Goeker M."/>
            <person name="Salamov A.A."/>
            <person name="Wisecaver J.H."/>
            <person name="Long T.M."/>
            <person name="Calvey C.H."/>
            <person name="Aerts A.L."/>
            <person name="Barry K.W."/>
            <person name="Choi C."/>
            <person name="Clum A."/>
            <person name="Coughlan A.Y."/>
            <person name="Deshpande S."/>
            <person name="Douglass A.P."/>
            <person name="Hanson S.J."/>
            <person name="Klenk H.-P."/>
            <person name="LaButti K.M."/>
            <person name="Lapidus A."/>
            <person name="Lindquist E.A."/>
            <person name="Lipzen A.M."/>
            <person name="Meier-Kolthoff J.P."/>
            <person name="Ohm R.A."/>
            <person name="Otillar R.P."/>
            <person name="Pangilinan J.L."/>
            <person name="Peng Y."/>
            <person name="Rokas A."/>
            <person name="Rosa C.A."/>
            <person name="Scheuner C."/>
            <person name="Sibirny A.A."/>
            <person name="Slot J.C."/>
            <person name="Stielow J.B."/>
            <person name="Sun H."/>
            <person name="Kurtzman C.P."/>
            <person name="Blackwell M."/>
            <person name="Grigoriev I.V."/>
            <person name="Jeffries T.W."/>
        </authorList>
    </citation>
    <scope>NUCLEOTIDE SEQUENCE [LARGE SCALE GENOMIC DNA]</scope>
    <source>
        <strain evidence="5">ATCC 58044 / CBS 1984 / NCYC 433 / NRRL Y-366-8</strain>
    </source>
</reference>
<dbReference type="Proteomes" id="UP000094112">
    <property type="component" value="Unassembled WGS sequence"/>
</dbReference>
<organism evidence="4 5">
    <name type="scientific">Wickerhamomyces anomalus (strain ATCC 58044 / CBS 1984 / NCYC 433 / NRRL Y-366-8)</name>
    <name type="common">Yeast</name>
    <name type="synonym">Hansenula anomala</name>
    <dbReference type="NCBI Taxonomy" id="683960"/>
    <lineage>
        <taxon>Eukaryota</taxon>
        <taxon>Fungi</taxon>
        <taxon>Dikarya</taxon>
        <taxon>Ascomycota</taxon>
        <taxon>Saccharomycotina</taxon>
        <taxon>Saccharomycetes</taxon>
        <taxon>Phaffomycetales</taxon>
        <taxon>Wickerhamomycetaceae</taxon>
        <taxon>Wickerhamomyces</taxon>
    </lineage>
</organism>